<evidence type="ECO:0000256" key="4">
    <source>
        <dbReference type="ARBA" id="ARBA00022475"/>
    </source>
</evidence>
<protein>
    <recommendedName>
        <fullName evidence="11">Foldase protein PrsA</fullName>
        <ecNumber evidence="11">5.2.1.8</ecNumber>
    </recommendedName>
</protein>
<comment type="subcellular location">
    <subcellularLocation>
        <location evidence="2">Cell membrane</location>
        <topology evidence="2">Lipid-anchor</topology>
    </subcellularLocation>
</comment>
<keyword evidence="15" id="KW-1185">Reference proteome</keyword>
<accession>A0ABT1NKG3</accession>
<dbReference type="EC" id="5.2.1.8" evidence="11"/>
<dbReference type="Gene3D" id="1.10.4030.10">
    <property type="entry name" value="Porin chaperone SurA, peptide-binding domain"/>
    <property type="match status" value="1"/>
</dbReference>
<dbReference type="PANTHER" id="PTHR47245:SF1">
    <property type="entry name" value="FOLDASE PROTEIN PRSA"/>
    <property type="match status" value="1"/>
</dbReference>
<dbReference type="InterPro" id="IPR027304">
    <property type="entry name" value="Trigger_fact/SurA_dom_sf"/>
</dbReference>
<dbReference type="InterPro" id="IPR046357">
    <property type="entry name" value="PPIase_dom_sf"/>
</dbReference>
<evidence type="ECO:0000256" key="3">
    <source>
        <dbReference type="ARBA" id="ARBA00006071"/>
    </source>
</evidence>
<dbReference type="InterPro" id="IPR000297">
    <property type="entry name" value="PPIase_PpiC"/>
</dbReference>
<evidence type="ECO:0000259" key="13">
    <source>
        <dbReference type="PROSITE" id="PS50198"/>
    </source>
</evidence>
<comment type="caution">
    <text evidence="14">The sequence shown here is derived from an EMBL/GenBank/DDBJ whole genome shotgun (WGS) entry which is preliminary data.</text>
</comment>
<dbReference type="PANTHER" id="PTHR47245">
    <property type="entry name" value="PEPTIDYLPROLYL ISOMERASE"/>
    <property type="match status" value="1"/>
</dbReference>
<evidence type="ECO:0000313" key="14">
    <source>
        <dbReference type="EMBL" id="MCQ1530386.1"/>
    </source>
</evidence>
<evidence type="ECO:0000256" key="12">
    <source>
        <dbReference type="SAM" id="Phobius"/>
    </source>
</evidence>
<dbReference type="InterPro" id="IPR050245">
    <property type="entry name" value="PrsA_foldase"/>
</dbReference>
<comment type="similarity">
    <text evidence="3 11">Belongs to the PrsA family.</text>
</comment>
<dbReference type="EMBL" id="JAJEKE010000011">
    <property type="protein sequence ID" value="MCQ1530386.1"/>
    <property type="molecule type" value="Genomic_DNA"/>
</dbReference>
<dbReference type="Pfam" id="PF13616">
    <property type="entry name" value="Rotamase_3"/>
    <property type="match status" value="1"/>
</dbReference>
<organism evidence="14 15">
    <name type="scientific">Lutispora saccharofermentans</name>
    <dbReference type="NCBI Taxonomy" id="3024236"/>
    <lineage>
        <taxon>Bacteria</taxon>
        <taxon>Bacillati</taxon>
        <taxon>Bacillota</taxon>
        <taxon>Clostridia</taxon>
        <taxon>Lutisporales</taxon>
        <taxon>Lutisporaceae</taxon>
        <taxon>Lutispora</taxon>
    </lineage>
</organism>
<dbReference type="SUPFAM" id="SSF109998">
    <property type="entry name" value="Triger factor/SurA peptide-binding domain-like"/>
    <property type="match status" value="1"/>
</dbReference>
<evidence type="ECO:0000256" key="10">
    <source>
        <dbReference type="ARBA" id="ARBA00023288"/>
    </source>
</evidence>
<keyword evidence="10" id="KW-0449">Lipoprotein</keyword>
<keyword evidence="5 11" id="KW-0732">Signal</keyword>
<evidence type="ECO:0000256" key="5">
    <source>
        <dbReference type="ARBA" id="ARBA00022729"/>
    </source>
</evidence>
<evidence type="ECO:0000256" key="1">
    <source>
        <dbReference type="ARBA" id="ARBA00000971"/>
    </source>
</evidence>
<keyword evidence="12" id="KW-0812">Transmembrane</keyword>
<dbReference type="HAMAP" id="MF_01145">
    <property type="entry name" value="Foldase_PrsA"/>
    <property type="match status" value="1"/>
</dbReference>
<gene>
    <name evidence="11" type="primary">prsA</name>
    <name evidence="14" type="ORF">LJD61_12605</name>
</gene>
<evidence type="ECO:0000313" key="15">
    <source>
        <dbReference type="Proteomes" id="UP001651880"/>
    </source>
</evidence>
<dbReference type="PROSITE" id="PS50198">
    <property type="entry name" value="PPIC_PPIASE_2"/>
    <property type="match status" value="1"/>
</dbReference>
<name>A0ABT1NKG3_9FIRM</name>
<evidence type="ECO:0000256" key="9">
    <source>
        <dbReference type="ARBA" id="ARBA00023235"/>
    </source>
</evidence>
<dbReference type="SUPFAM" id="SSF54534">
    <property type="entry name" value="FKBP-like"/>
    <property type="match status" value="1"/>
</dbReference>
<feature type="transmembrane region" description="Helical" evidence="12">
    <location>
        <begin position="12"/>
        <end position="31"/>
    </location>
</feature>
<dbReference type="Proteomes" id="UP001651880">
    <property type="component" value="Unassembled WGS sequence"/>
</dbReference>
<dbReference type="Pfam" id="PF13624">
    <property type="entry name" value="SurA_N_3"/>
    <property type="match status" value="1"/>
</dbReference>
<comment type="catalytic activity">
    <reaction evidence="1 11">
        <text>[protein]-peptidylproline (omega=180) = [protein]-peptidylproline (omega=0)</text>
        <dbReference type="Rhea" id="RHEA:16237"/>
        <dbReference type="Rhea" id="RHEA-COMP:10747"/>
        <dbReference type="Rhea" id="RHEA-COMP:10748"/>
        <dbReference type="ChEBI" id="CHEBI:83833"/>
        <dbReference type="ChEBI" id="CHEBI:83834"/>
        <dbReference type="EC" id="5.2.1.8"/>
    </reaction>
</comment>
<keyword evidence="8" id="KW-0564">Palmitate</keyword>
<dbReference type="RefSeq" id="WP_255227907.1">
    <property type="nucleotide sequence ID" value="NZ_JAJEKE010000011.1"/>
</dbReference>
<sequence length="294" mass="33251">MAKLIKQKSFQITILVVFLLIILAGVVYFNGKSGEAVARVNGETITKDDLYNALVEQNGEEVLDSLISDKIIELEIKKQNITVGEEAVQTEIQNISVQYGGEEAFKQALEAYGYSMENVKADVKKNLEIKKLLEPGITITEDEMKNYFEENKDTFNEEEQVKASHILVDTEEKALEVKNKLSAGEDFAEMAKQYSTDTGNKDQGGELGFFSRGDMVKEFEDAAFSMEIGKVSDPIKTEYGYHIIKVEEKKPAKEANYEESKAQVKETLLDQKLSAAYDTWLQDKYEEYKIDNLL</sequence>
<proteinExistence type="inferred from homology"/>
<keyword evidence="6 11" id="KW-0697">Rotamase</keyword>
<evidence type="ECO:0000256" key="6">
    <source>
        <dbReference type="ARBA" id="ARBA00023110"/>
    </source>
</evidence>
<comment type="function">
    <text evidence="11">Plays a major role in protein secretion by helping the post-translocational extracellular folding of several secreted proteins.</text>
</comment>
<reference evidence="14 15" key="1">
    <citation type="submission" date="2021-10" db="EMBL/GenBank/DDBJ databases">
        <title>Lutispora strain m25 sp. nov., a thermophilic, non-spore-forming bacterium isolated from a lab-scale methanogenic bioreactor digesting anaerobic sludge.</title>
        <authorList>
            <person name="El Houari A."/>
            <person name="Mcdonald J."/>
        </authorList>
    </citation>
    <scope>NUCLEOTIDE SEQUENCE [LARGE SCALE GENOMIC DNA]</scope>
    <source>
        <strain evidence="15">m25</strain>
    </source>
</reference>
<dbReference type="GO" id="GO:0003755">
    <property type="term" value="F:peptidyl-prolyl cis-trans isomerase activity"/>
    <property type="evidence" value="ECO:0007669"/>
    <property type="project" value="UniProtKB-EC"/>
</dbReference>
<dbReference type="InterPro" id="IPR023059">
    <property type="entry name" value="Foldase_PrsA"/>
</dbReference>
<keyword evidence="9 11" id="KW-0413">Isomerase</keyword>
<evidence type="ECO:0000256" key="2">
    <source>
        <dbReference type="ARBA" id="ARBA00004193"/>
    </source>
</evidence>
<keyword evidence="7 11" id="KW-0472">Membrane</keyword>
<dbReference type="Gene3D" id="3.10.50.40">
    <property type="match status" value="1"/>
</dbReference>
<keyword evidence="4 11" id="KW-1003">Cell membrane</keyword>
<evidence type="ECO:0000256" key="7">
    <source>
        <dbReference type="ARBA" id="ARBA00023136"/>
    </source>
</evidence>
<evidence type="ECO:0000256" key="11">
    <source>
        <dbReference type="HAMAP-Rule" id="MF_01145"/>
    </source>
</evidence>
<evidence type="ECO:0000256" key="8">
    <source>
        <dbReference type="ARBA" id="ARBA00023139"/>
    </source>
</evidence>
<feature type="domain" description="PpiC" evidence="13">
    <location>
        <begin position="158"/>
        <end position="248"/>
    </location>
</feature>
<keyword evidence="12" id="KW-1133">Transmembrane helix</keyword>